<sequence length="487" mass="52655">MTQLPRLHWSTLGDDTGGLEHRWASLWDVTVDRGASPALAPRDVDLWVISAKGAWPPPELNRMMAEVGALPILLGLKPEAAPMDAKALAEWGSLGSVRWGILGLEPPMPGLRPRSGTTTQLSASQALAFGLVGASPAMQDVLARARAAAATRATVLLLGESGTGKEVIARAIHRMSGDAAQPFVAVHCGAIPENLLESELFGYNKGAFTDARKDTPGKFREAHGGTIFLDEVGTMPLGAQVRLLRVLQEREVQPLGGGAPVKVEVRVVTASNVDLWKKVQEGAFREDLFYRLEVVPITLPPLRARREEIPFLAQHFLNRKAREHGLYPKALHPSVDPLLMALPWPGNVRQLENAIERAIVLSGTRPVLTREDFAFLAERMGDAPPQPEASLRPAPGMPEVPASAPSPFGQTAPTPAPAFGLDLPPEGLDLNQVVSDMEKTLMLQSLAITRGNKKRAADLLGLKRTTFLEKMKRLDLEESESATADED</sequence>
<dbReference type="Pfam" id="PF02954">
    <property type="entry name" value="HTH_8"/>
    <property type="match status" value="1"/>
</dbReference>
<dbReference type="CDD" id="cd00009">
    <property type="entry name" value="AAA"/>
    <property type="match status" value="1"/>
</dbReference>
<dbReference type="InterPro" id="IPR003593">
    <property type="entry name" value="AAA+_ATPase"/>
</dbReference>
<evidence type="ECO:0000259" key="7">
    <source>
        <dbReference type="PROSITE" id="PS50045"/>
    </source>
</evidence>
<dbReference type="Pfam" id="PF25601">
    <property type="entry name" value="AAA_lid_14"/>
    <property type="match status" value="1"/>
</dbReference>
<dbReference type="Gene3D" id="3.40.50.300">
    <property type="entry name" value="P-loop containing nucleotide triphosphate hydrolases"/>
    <property type="match status" value="1"/>
</dbReference>
<keyword evidence="3" id="KW-0805">Transcription regulation</keyword>
<accession>A0ABQ5Q5E6</accession>
<dbReference type="SMART" id="SM00382">
    <property type="entry name" value="AAA"/>
    <property type="match status" value="1"/>
</dbReference>
<dbReference type="InterPro" id="IPR025944">
    <property type="entry name" value="Sigma_54_int_dom_CS"/>
</dbReference>
<organism evidence="8 9">
    <name type="scientific">Geothrix rubra</name>
    <dbReference type="NCBI Taxonomy" id="2927977"/>
    <lineage>
        <taxon>Bacteria</taxon>
        <taxon>Pseudomonadati</taxon>
        <taxon>Acidobacteriota</taxon>
        <taxon>Holophagae</taxon>
        <taxon>Holophagales</taxon>
        <taxon>Holophagaceae</taxon>
        <taxon>Geothrix</taxon>
    </lineage>
</organism>
<dbReference type="Gene3D" id="1.10.10.60">
    <property type="entry name" value="Homeodomain-like"/>
    <property type="match status" value="1"/>
</dbReference>
<dbReference type="PANTHER" id="PTHR32071">
    <property type="entry name" value="TRANSCRIPTIONAL REGULATORY PROTEIN"/>
    <property type="match status" value="1"/>
</dbReference>
<dbReference type="SUPFAM" id="SSF46689">
    <property type="entry name" value="Homeodomain-like"/>
    <property type="match status" value="1"/>
</dbReference>
<dbReference type="InterPro" id="IPR002078">
    <property type="entry name" value="Sigma_54_int"/>
</dbReference>
<keyword evidence="9" id="KW-1185">Reference proteome</keyword>
<evidence type="ECO:0000256" key="2">
    <source>
        <dbReference type="ARBA" id="ARBA00022840"/>
    </source>
</evidence>
<dbReference type="InterPro" id="IPR002197">
    <property type="entry name" value="HTH_Fis"/>
</dbReference>
<reference evidence="8 9" key="1">
    <citation type="journal article" date="2023" name="Antonie Van Leeuwenhoek">
        <title>Mesoterricola silvestris gen. nov., sp. nov., Mesoterricola sediminis sp. nov., Geothrix oryzae sp. nov., Geothrix edaphica sp. nov., Geothrix rubra sp. nov., and Geothrix limicola sp. nov., six novel members of Acidobacteriota isolated from soils.</title>
        <authorList>
            <person name="Itoh H."/>
            <person name="Sugisawa Y."/>
            <person name="Mise K."/>
            <person name="Xu Z."/>
            <person name="Kuniyasu M."/>
            <person name="Ushijima N."/>
            <person name="Kawano K."/>
            <person name="Kobayashi E."/>
            <person name="Shiratori Y."/>
            <person name="Masuda Y."/>
            <person name="Senoo K."/>
        </authorList>
    </citation>
    <scope>NUCLEOTIDE SEQUENCE [LARGE SCALE GENOMIC DNA]</scope>
    <source>
        <strain evidence="8 9">Red803</strain>
    </source>
</reference>
<dbReference type="PROSITE" id="PS00675">
    <property type="entry name" value="SIGMA54_INTERACT_1"/>
    <property type="match status" value="1"/>
</dbReference>
<feature type="domain" description="Sigma-54 factor interaction" evidence="7">
    <location>
        <begin position="131"/>
        <end position="360"/>
    </location>
</feature>
<dbReference type="EMBL" id="BSDD01000002">
    <property type="protein sequence ID" value="GLH69982.1"/>
    <property type="molecule type" value="Genomic_DNA"/>
</dbReference>
<dbReference type="RefSeq" id="WP_285724236.1">
    <property type="nucleotide sequence ID" value="NZ_BSDD01000002.1"/>
</dbReference>
<name>A0ABQ5Q5E6_9BACT</name>
<feature type="region of interest" description="Disordered" evidence="6">
    <location>
        <begin position="381"/>
        <end position="410"/>
    </location>
</feature>
<dbReference type="Proteomes" id="UP001165089">
    <property type="component" value="Unassembled WGS sequence"/>
</dbReference>
<dbReference type="Pfam" id="PF00158">
    <property type="entry name" value="Sigma54_activat"/>
    <property type="match status" value="1"/>
</dbReference>
<keyword evidence="2" id="KW-0067">ATP-binding</keyword>
<evidence type="ECO:0000313" key="9">
    <source>
        <dbReference type="Proteomes" id="UP001165089"/>
    </source>
</evidence>
<dbReference type="PROSITE" id="PS00688">
    <property type="entry name" value="SIGMA54_INTERACT_3"/>
    <property type="match status" value="1"/>
</dbReference>
<dbReference type="InterPro" id="IPR025943">
    <property type="entry name" value="Sigma_54_int_dom_ATP-bd_2"/>
</dbReference>
<dbReference type="PROSITE" id="PS00676">
    <property type="entry name" value="SIGMA54_INTERACT_2"/>
    <property type="match status" value="1"/>
</dbReference>
<dbReference type="InterPro" id="IPR025662">
    <property type="entry name" value="Sigma_54_int_dom_ATP-bd_1"/>
</dbReference>
<keyword evidence="5" id="KW-0804">Transcription</keyword>
<dbReference type="PRINTS" id="PR01590">
    <property type="entry name" value="HTHFIS"/>
</dbReference>
<dbReference type="InterPro" id="IPR027417">
    <property type="entry name" value="P-loop_NTPase"/>
</dbReference>
<evidence type="ECO:0000256" key="6">
    <source>
        <dbReference type="SAM" id="MobiDB-lite"/>
    </source>
</evidence>
<keyword evidence="1" id="KW-0547">Nucleotide-binding</keyword>
<evidence type="ECO:0000256" key="3">
    <source>
        <dbReference type="ARBA" id="ARBA00023015"/>
    </source>
</evidence>
<comment type="caution">
    <text evidence="8">The sequence shown here is derived from an EMBL/GenBank/DDBJ whole genome shotgun (WGS) entry which is preliminary data.</text>
</comment>
<evidence type="ECO:0000256" key="5">
    <source>
        <dbReference type="ARBA" id="ARBA00023163"/>
    </source>
</evidence>
<proteinExistence type="predicted"/>
<gene>
    <name evidence="8" type="ORF">GETHPA_15150</name>
</gene>
<dbReference type="Gene3D" id="1.10.8.60">
    <property type="match status" value="1"/>
</dbReference>
<dbReference type="PROSITE" id="PS50045">
    <property type="entry name" value="SIGMA54_INTERACT_4"/>
    <property type="match status" value="1"/>
</dbReference>
<dbReference type="InterPro" id="IPR009057">
    <property type="entry name" value="Homeodomain-like_sf"/>
</dbReference>
<keyword evidence="4" id="KW-0238">DNA-binding</keyword>
<dbReference type="SUPFAM" id="SSF52540">
    <property type="entry name" value="P-loop containing nucleoside triphosphate hydrolases"/>
    <property type="match status" value="1"/>
</dbReference>
<dbReference type="InterPro" id="IPR058031">
    <property type="entry name" value="AAA_lid_NorR"/>
</dbReference>
<evidence type="ECO:0000313" key="8">
    <source>
        <dbReference type="EMBL" id="GLH69982.1"/>
    </source>
</evidence>
<evidence type="ECO:0000256" key="4">
    <source>
        <dbReference type="ARBA" id="ARBA00023125"/>
    </source>
</evidence>
<evidence type="ECO:0000256" key="1">
    <source>
        <dbReference type="ARBA" id="ARBA00022741"/>
    </source>
</evidence>
<protein>
    <recommendedName>
        <fullName evidence="7">Sigma-54 factor interaction domain-containing protein</fullName>
    </recommendedName>
</protein>